<name>A0ABN0ISG2_9STRE</name>
<reference evidence="1 2" key="1">
    <citation type="journal article" date="2013" name="PLoS ONE">
        <title>Comparative Genomic Characterization of Three Streptococcus parauberis Strains in Fish Pathogen, as Assessed by Wide-Genome Analyses.</title>
        <authorList>
            <person name="Nho S.W."/>
            <person name="Hikima J."/>
            <person name="Park S.B."/>
            <person name="Jang H.B."/>
            <person name="Cha I.S."/>
            <person name="Yasuike M."/>
            <person name="Nakamura Y."/>
            <person name="Fujiwara A."/>
            <person name="Sano M."/>
            <person name="Kanai K."/>
            <person name="Kondo H."/>
            <person name="Hirono I."/>
            <person name="Takeyama H."/>
            <person name="Aoki T."/>
            <person name="Jung T.S."/>
        </authorList>
    </citation>
    <scope>NUCLEOTIDE SEQUENCE [LARGE SCALE GENOMIC DNA]</scope>
    <source>
        <strain evidence="1 2">KRS-02083</strain>
    </source>
</reference>
<comment type="caution">
    <text evidence="1">The sequence shown here is derived from an EMBL/GenBank/DDBJ whole genome shotgun (WGS) entry which is preliminary data.</text>
</comment>
<protein>
    <submittedName>
        <fullName evidence="1">Uncharacterized protein</fullName>
    </submittedName>
</protein>
<dbReference type="EMBL" id="ALYM01000003">
    <property type="protein sequence ID" value="EMG25830.1"/>
    <property type="molecule type" value="Genomic_DNA"/>
</dbReference>
<keyword evidence="2" id="KW-1185">Reference proteome</keyword>
<evidence type="ECO:0000313" key="2">
    <source>
        <dbReference type="Proteomes" id="UP000011769"/>
    </source>
</evidence>
<evidence type="ECO:0000313" key="1">
    <source>
        <dbReference type="EMBL" id="EMG25830.1"/>
    </source>
</evidence>
<sequence>MLLDQESLQQSSLVWLEHLVKHLLYKWLLVIQLLCLLHLQHQRRH</sequence>
<dbReference type="Proteomes" id="UP000011769">
    <property type="component" value="Unassembled WGS sequence"/>
</dbReference>
<gene>
    <name evidence="1" type="ORF">SPJ1_1241</name>
</gene>
<organism evidence="1 2">
    <name type="scientific">Streptococcus parauberis KRS-02083</name>
    <dbReference type="NCBI Taxonomy" id="1207545"/>
    <lineage>
        <taxon>Bacteria</taxon>
        <taxon>Bacillati</taxon>
        <taxon>Bacillota</taxon>
        <taxon>Bacilli</taxon>
        <taxon>Lactobacillales</taxon>
        <taxon>Streptococcaceae</taxon>
        <taxon>Streptococcus</taxon>
    </lineage>
</organism>
<proteinExistence type="predicted"/>
<accession>A0ABN0ISG2</accession>